<keyword evidence="2" id="KW-1185">Reference proteome</keyword>
<name>A0ACC0F0F3_9BASI</name>
<proteinExistence type="predicted"/>
<accession>A0ACC0F0F3</accession>
<comment type="caution">
    <text evidence="1">The sequence shown here is derived from an EMBL/GenBank/DDBJ whole genome shotgun (WGS) entry which is preliminary data.</text>
</comment>
<reference evidence="1 2" key="3">
    <citation type="journal article" date="2022" name="Microbiol. Spectr.">
        <title>Folding features and dynamics of 3D genome architecture in plant fungal pathogens.</title>
        <authorList>
            <person name="Xia C."/>
        </authorList>
    </citation>
    <scope>NUCLEOTIDE SEQUENCE [LARGE SCALE GENOMIC DNA]</scope>
    <source>
        <strain evidence="1 2">93-210</strain>
    </source>
</reference>
<organism evidence="1 2">
    <name type="scientific">Puccinia striiformis f. sp. tritici</name>
    <dbReference type="NCBI Taxonomy" id="168172"/>
    <lineage>
        <taxon>Eukaryota</taxon>
        <taxon>Fungi</taxon>
        <taxon>Dikarya</taxon>
        <taxon>Basidiomycota</taxon>
        <taxon>Pucciniomycotina</taxon>
        <taxon>Pucciniomycetes</taxon>
        <taxon>Pucciniales</taxon>
        <taxon>Pucciniaceae</taxon>
        <taxon>Puccinia</taxon>
    </lineage>
</organism>
<gene>
    <name evidence="1" type="ORF">MJO28_000923</name>
</gene>
<protein>
    <submittedName>
        <fullName evidence="1">Uncharacterized protein</fullName>
    </submittedName>
</protein>
<dbReference type="EMBL" id="CM045865">
    <property type="protein sequence ID" value="KAI7962829.1"/>
    <property type="molecule type" value="Genomic_DNA"/>
</dbReference>
<sequence length="141" mass="15934">MWDFQVITGMSLICITLQEHFELEISVLGSRRLQIITNLAEITKNLPPTDPACLRARTFAMNIMNTFQPGDLSTIAACGRIAERLLGSDWTQKEVFDPKSDWNLEGDSEGTPVFAIGHCHIDVCYQLRDRHPICPTLLNFK</sequence>
<evidence type="ECO:0000313" key="1">
    <source>
        <dbReference type="EMBL" id="KAI7962829.1"/>
    </source>
</evidence>
<reference evidence="2" key="2">
    <citation type="journal article" date="2018" name="Mol. Plant Microbe Interact.">
        <title>Genome sequence resources for the wheat stripe rust pathogen (Puccinia striiformis f. sp. tritici) and the barley stripe rust pathogen (Puccinia striiformis f. sp. hordei).</title>
        <authorList>
            <person name="Xia C."/>
            <person name="Wang M."/>
            <person name="Yin C."/>
            <person name="Cornejo O.E."/>
            <person name="Hulbert S.H."/>
            <person name="Chen X."/>
        </authorList>
    </citation>
    <scope>NUCLEOTIDE SEQUENCE [LARGE SCALE GENOMIC DNA]</scope>
    <source>
        <strain evidence="2">93-210</strain>
    </source>
</reference>
<reference evidence="2" key="1">
    <citation type="journal article" date="2018" name="BMC Genomics">
        <title>Genomic insights into host adaptation between the wheat stripe rust pathogen (Puccinia striiformis f. sp. tritici) and the barley stripe rust pathogen (Puccinia striiformis f. sp. hordei).</title>
        <authorList>
            <person name="Xia C."/>
            <person name="Wang M."/>
            <person name="Yin C."/>
            <person name="Cornejo O.E."/>
            <person name="Hulbert S.H."/>
            <person name="Chen X."/>
        </authorList>
    </citation>
    <scope>NUCLEOTIDE SEQUENCE [LARGE SCALE GENOMIC DNA]</scope>
    <source>
        <strain evidence="2">93-210</strain>
    </source>
</reference>
<dbReference type="Proteomes" id="UP001060170">
    <property type="component" value="Chromosome 1"/>
</dbReference>
<evidence type="ECO:0000313" key="2">
    <source>
        <dbReference type="Proteomes" id="UP001060170"/>
    </source>
</evidence>